<reference evidence="3 4" key="1">
    <citation type="journal article" date="2016" name="Mol. Biol. Evol.">
        <title>Comparative Genomics of Early-Diverging Mushroom-Forming Fungi Provides Insights into the Origins of Lignocellulose Decay Capabilities.</title>
        <authorList>
            <person name="Nagy L.G."/>
            <person name="Riley R."/>
            <person name="Tritt A."/>
            <person name="Adam C."/>
            <person name="Daum C."/>
            <person name="Floudas D."/>
            <person name="Sun H."/>
            <person name="Yadav J.S."/>
            <person name="Pangilinan J."/>
            <person name="Larsson K.H."/>
            <person name="Matsuura K."/>
            <person name="Barry K."/>
            <person name="Labutti K."/>
            <person name="Kuo R."/>
            <person name="Ohm R.A."/>
            <person name="Bhattacharya S.S."/>
            <person name="Shirouzu T."/>
            <person name="Yoshinaga Y."/>
            <person name="Martin F.M."/>
            <person name="Grigoriev I.V."/>
            <person name="Hibbett D.S."/>
        </authorList>
    </citation>
    <scope>NUCLEOTIDE SEQUENCE [LARGE SCALE GENOMIC DNA]</scope>
    <source>
        <strain evidence="3 4">HHB14362 ss-1</strain>
    </source>
</reference>
<evidence type="ECO:0000313" key="4">
    <source>
        <dbReference type="Proteomes" id="UP000076761"/>
    </source>
</evidence>
<evidence type="ECO:0000313" key="3">
    <source>
        <dbReference type="EMBL" id="KZT27856.1"/>
    </source>
</evidence>
<gene>
    <name evidence="3" type="ORF">NEOLEDRAFT_1239998</name>
</gene>
<accession>A0A165UA43</accession>
<dbReference type="OrthoDB" id="2960209at2759"/>
<sequence length="170" mass="19257">MSTPPNPPPYWYHHYHRGPRFAKRFFWFALGGFATAMWMRNRDANGDFRMQHACMRHKPREQLRAPEAESSPATAGARAWSQEVAHGPMPAPGNATPGWEQENATEIIADMKKKAADTAVELSEATLDTIMSTAMSLKAKLAERTTRLDEENKRLRQELEALKKSPPRLV</sequence>
<feature type="region of interest" description="Disordered" evidence="2">
    <location>
        <begin position="60"/>
        <end position="99"/>
    </location>
</feature>
<evidence type="ECO:0000256" key="1">
    <source>
        <dbReference type="SAM" id="Coils"/>
    </source>
</evidence>
<dbReference type="AlphaFoldDB" id="A0A165UA43"/>
<protein>
    <submittedName>
        <fullName evidence="3">Uncharacterized protein</fullName>
    </submittedName>
</protein>
<organism evidence="3 4">
    <name type="scientific">Neolentinus lepideus HHB14362 ss-1</name>
    <dbReference type="NCBI Taxonomy" id="1314782"/>
    <lineage>
        <taxon>Eukaryota</taxon>
        <taxon>Fungi</taxon>
        <taxon>Dikarya</taxon>
        <taxon>Basidiomycota</taxon>
        <taxon>Agaricomycotina</taxon>
        <taxon>Agaricomycetes</taxon>
        <taxon>Gloeophyllales</taxon>
        <taxon>Gloeophyllaceae</taxon>
        <taxon>Neolentinus</taxon>
    </lineage>
</organism>
<name>A0A165UA43_9AGAM</name>
<feature type="coiled-coil region" evidence="1">
    <location>
        <begin position="138"/>
        <end position="165"/>
    </location>
</feature>
<keyword evidence="1" id="KW-0175">Coiled coil</keyword>
<dbReference type="STRING" id="1314782.A0A165UA43"/>
<proteinExistence type="predicted"/>
<dbReference type="InParanoid" id="A0A165UA43"/>
<keyword evidence="4" id="KW-1185">Reference proteome</keyword>
<evidence type="ECO:0000256" key="2">
    <source>
        <dbReference type="SAM" id="MobiDB-lite"/>
    </source>
</evidence>
<dbReference type="Proteomes" id="UP000076761">
    <property type="component" value="Unassembled WGS sequence"/>
</dbReference>
<dbReference type="EMBL" id="KV425560">
    <property type="protein sequence ID" value="KZT27856.1"/>
    <property type="molecule type" value="Genomic_DNA"/>
</dbReference>